<reference evidence="4" key="1">
    <citation type="submission" date="2022-11" db="UniProtKB">
        <authorList>
            <consortium name="WormBaseParasite"/>
        </authorList>
    </citation>
    <scope>IDENTIFICATION</scope>
</reference>
<accession>A0A914Y2I6</accession>
<dbReference type="Pfam" id="PF07707">
    <property type="entry name" value="BACK"/>
    <property type="match status" value="1"/>
</dbReference>
<evidence type="ECO:0000313" key="4">
    <source>
        <dbReference type="WBParaSite" id="PSU_v2.g12002.t1"/>
    </source>
</evidence>
<evidence type="ECO:0000259" key="2">
    <source>
        <dbReference type="Pfam" id="PF07707"/>
    </source>
</evidence>
<dbReference type="AlphaFoldDB" id="A0A914Y2I6"/>
<feature type="transmembrane region" description="Helical" evidence="1">
    <location>
        <begin position="6"/>
        <end position="26"/>
    </location>
</feature>
<keyword evidence="1" id="KW-0472">Membrane</keyword>
<protein>
    <submittedName>
        <fullName evidence="4">BACK domain-containing protein</fullName>
    </submittedName>
</protein>
<proteinExistence type="predicted"/>
<evidence type="ECO:0000313" key="3">
    <source>
        <dbReference type="Proteomes" id="UP000887577"/>
    </source>
</evidence>
<evidence type="ECO:0000256" key="1">
    <source>
        <dbReference type="SAM" id="Phobius"/>
    </source>
</evidence>
<sequence length="165" mass="19283">MDPTFGYIILLLLIDSALRLLIDIIYHRKSYSEKGLLELIDYSNQCGWFQLMDDLLLNDFEDIEMDGLPRCWILARKRNLECEKFLRQKVGDVAVTMIKQNNSRGCEDLLSIPIEALLELIDDENVNWQNGKNCFEVIFAWSLQNHQSAICNIKEFFKVVRFNSS</sequence>
<feature type="domain" description="BACK" evidence="2">
    <location>
        <begin position="93"/>
        <end position="163"/>
    </location>
</feature>
<keyword evidence="3" id="KW-1185">Reference proteome</keyword>
<name>A0A914Y2I6_9BILA</name>
<dbReference type="Gene3D" id="1.25.40.420">
    <property type="match status" value="1"/>
</dbReference>
<keyword evidence="1" id="KW-1133">Transmembrane helix</keyword>
<keyword evidence="1" id="KW-0812">Transmembrane</keyword>
<dbReference type="InterPro" id="IPR011705">
    <property type="entry name" value="BACK"/>
</dbReference>
<dbReference type="WBParaSite" id="PSU_v2.g12002.t1">
    <property type="protein sequence ID" value="PSU_v2.g12002.t1"/>
    <property type="gene ID" value="PSU_v2.g12002"/>
</dbReference>
<dbReference type="Proteomes" id="UP000887577">
    <property type="component" value="Unplaced"/>
</dbReference>
<organism evidence="3 4">
    <name type="scientific">Panagrolaimus superbus</name>
    <dbReference type="NCBI Taxonomy" id="310955"/>
    <lineage>
        <taxon>Eukaryota</taxon>
        <taxon>Metazoa</taxon>
        <taxon>Ecdysozoa</taxon>
        <taxon>Nematoda</taxon>
        <taxon>Chromadorea</taxon>
        <taxon>Rhabditida</taxon>
        <taxon>Tylenchina</taxon>
        <taxon>Panagrolaimomorpha</taxon>
        <taxon>Panagrolaimoidea</taxon>
        <taxon>Panagrolaimidae</taxon>
        <taxon>Panagrolaimus</taxon>
    </lineage>
</organism>